<dbReference type="STRING" id="1642818.AWE51_02970"/>
<dbReference type="AlphaFoldDB" id="A0A163CHJ8"/>
<dbReference type="Proteomes" id="UP000076715">
    <property type="component" value="Unassembled WGS sequence"/>
</dbReference>
<name>A0A163CHJ8_9FLAO</name>
<gene>
    <name evidence="1" type="ORF">AWE51_02970</name>
</gene>
<sequence>MLVKENIPKQQEKFDSDWWKNTFLKNTDTLNKTSVFRDCISRQETAAMRLEIMDILRTLCELRTDQFGFRVFVEGKQLYNKEMDLVYDSPPKKKETINDWTKRTFKNKKFGMIINRGEKINKLLAQRIAHKISPLLPQVGIPLMGINFTIFIGNYGWTPLGIHTDAPGESVTHFHLGPGDKTMYTWDKKTYEKKAGDHKFNNKDVEQYLPLANVHPFKEGDLYYMPPNEYHIGKSDELSMGLTMWFNNHMKRDLAKKILQVIVDQYLDECTETMLPDKREIDDLSAAQQAIELFKIPQDLAQLTFKDFIQETFKDYRYSMYSNSGFWTRPFPKEKEIEYTKKDSIILEKPFEIKYSDSLDKENLLIYVRGTKLVFHNHDGIKKLINEINKGEEMTVAKALSILDKDWDESIGIYILTLLDTHNGIKKI</sequence>
<dbReference type="RefSeq" id="WP_066310114.1">
    <property type="nucleotide sequence ID" value="NZ_LQRT01000002.1"/>
</dbReference>
<evidence type="ECO:0000313" key="1">
    <source>
        <dbReference type="EMBL" id="KZS42420.1"/>
    </source>
</evidence>
<protein>
    <submittedName>
        <fullName evidence="1">Uncharacterized protein</fullName>
    </submittedName>
</protein>
<dbReference type="OrthoDB" id="4518480at2"/>
<comment type="caution">
    <text evidence="1">The sequence shown here is derived from an EMBL/GenBank/DDBJ whole genome shotgun (WGS) entry which is preliminary data.</text>
</comment>
<dbReference type="Gene3D" id="2.60.120.650">
    <property type="entry name" value="Cupin"/>
    <property type="match status" value="1"/>
</dbReference>
<keyword evidence="2" id="KW-1185">Reference proteome</keyword>
<evidence type="ECO:0000313" key="2">
    <source>
        <dbReference type="Proteomes" id="UP000076715"/>
    </source>
</evidence>
<proteinExistence type="predicted"/>
<dbReference type="SUPFAM" id="SSF51197">
    <property type="entry name" value="Clavaminate synthase-like"/>
    <property type="match status" value="1"/>
</dbReference>
<organism evidence="1 2">
    <name type="scientific">Aquimarina aggregata</name>
    <dbReference type="NCBI Taxonomy" id="1642818"/>
    <lineage>
        <taxon>Bacteria</taxon>
        <taxon>Pseudomonadati</taxon>
        <taxon>Bacteroidota</taxon>
        <taxon>Flavobacteriia</taxon>
        <taxon>Flavobacteriales</taxon>
        <taxon>Flavobacteriaceae</taxon>
        <taxon>Aquimarina</taxon>
    </lineage>
</organism>
<accession>A0A163CHJ8</accession>
<reference evidence="1 2" key="1">
    <citation type="submission" date="2016-01" db="EMBL/GenBank/DDBJ databases">
        <title>The draft genome sequence of Aquimarina sp. RZW4-3-2.</title>
        <authorList>
            <person name="Wang Y."/>
        </authorList>
    </citation>
    <scope>NUCLEOTIDE SEQUENCE [LARGE SCALE GENOMIC DNA]</scope>
    <source>
        <strain evidence="1 2">RZW4-3-2</strain>
    </source>
</reference>
<dbReference type="EMBL" id="LQRT01000002">
    <property type="protein sequence ID" value="KZS42420.1"/>
    <property type="molecule type" value="Genomic_DNA"/>
</dbReference>